<keyword evidence="4" id="KW-0539">Nucleus</keyword>
<dbReference type="Proteomes" id="UP000639772">
    <property type="component" value="Chromosome 7"/>
</dbReference>
<comment type="caution">
    <text evidence="8">The sequence shown here is derived from an EMBL/GenBank/DDBJ whole genome shotgun (WGS) entry which is preliminary data.</text>
</comment>
<evidence type="ECO:0000256" key="4">
    <source>
        <dbReference type="ARBA" id="ARBA00023242"/>
    </source>
</evidence>
<dbReference type="PROSITE" id="PS51059">
    <property type="entry name" value="PARP_CATALYTIC"/>
    <property type="match status" value="1"/>
</dbReference>
<dbReference type="EMBL" id="JADCNM010000007">
    <property type="protein sequence ID" value="KAG0474754.1"/>
    <property type="molecule type" value="Genomic_DNA"/>
</dbReference>
<dbReference type="PANTHER" id="PTHR32263:SF5">
    <property type="entry name" value="INACTIVE POLY [ADP-RIBOSE] POLYMERASE SRO1-RELATED"/>
    <property type="match status" value="1"/>
</dbReference>
<dbReference type="SUPFAM" id="SSF56399">
    <property type="entry name" value="ADP-ribosylation"/>
    <property type="match status" value="1"/>
</dbReference>
<feature type="domain" description="RST" evidence="7">
    <location>
        <begin position="500"/>
        <end position="571"/>
    </location>
</feature>
<dbReference type="Pfam" id="PF23467">
    <property type="entry name" value="WWE_5"/>
    <property type="match status" value="1"/>
</dbReference>
<organism evidence="8 9">
    <name type="scientific">Vanilla planifolia</name>
    <name type="common">Vanilla</name>
    <dbReference type="NCBI Taxonomy" id="51239"/>
    <lineage>
        <taxon>Eukaryota</taxon>
        <taxon>Viridiplantae</taxon>
        <taxon>Streptophyta</taxon>
        <taxon>Embryophyta</taxon>
        <taxon>Tracheophyta</taxon>
        <taxon>Spermatophyta</taxon>
        <taxon>Magnoliopsida</taxon>
        <taxon>Liliopsida</taxon>
        <taxon>Asparagales</taxon>
        <taxon>Orchidaceae</taxon>
        <taxon>Vanilloideae</taxon>
        <taxon>Vanilleae</taxon>
        <taxon>Vanilla</taxon>
    </lineage>
</organism>
<name>A0A835QLF0_VANPL</name>
<feature type="region of interest" description="Disordered" evidence="5">
    <location>
        <begin position="456"/>
        <end position="480"/>
    </location>
</feature>
<dbReference type="PROSITE" id="PS51879">
    <property type="entry name" value="RST"/>
    <property type="match status" value="1"/>
</dbReference>
<evidence type="ECO:0000259" key="7">
    <source>
        <dbReference type="PROSITE" id="PS51879"/>
    </source>
</evidence>
<dbReference type="InterPro" id="IPR012317">
    <property type="entry name" value="Poly(ADP-ribose)pol_cat_dom"/>
</dbReference>
<feature type="domain" description="PARP catalytic" evidence="6">
    <location>
        <begin position="252"/>
        <end position="464"/>
    </location>
</feature>
<evidence type="ECO:0000256" key="2">
    <source>
        <dbReference type="ARBA" id="ARBA00022473"/>
    </source>
</evidence>
<protein>
    <recommendedName>
        <fullName evidence="10">Poly [ADP-ribose] polymerase</fullName>
    </recommendedName>
</protein>
<dbReference type="OrthoDB" id="6133115at2759"/>
<evidence type="ECO:0000259" key="6">
    <source>
        <dbReference type="PROSITE" id="PS51059"/>
    </source>
</evidence>
<dbReference type="InterPro" id="IPR022003">
    <property type="entry name" value="RST"/>
</dbReference>
<reference evidence="8 9" key="1">
    <citation type="journal article" date="2020" name="Nat. Food">
        <title>A phased Vanilla planifolia genome enables genetic improvement of flavour and production.</title>
        <authorList>
            <person name="Hasing T."/>
            <person name="Tang H."/>
            <person name="Brym M."/>
            <person name="Khazi F."/>
            <person name="Huang T."/>
            <person name="Chambers A.H."/>
        </authorList>
    </citation>
    <scope>NUCLEOTIDE SEQUENCE [LARGE SCALE GENOMIC DNA]</scope>
    <source>
        <tissue evidence="8">Leaf</tissue>
    </source>
</reference>
<dbReference type="InterPro" id="IPR044964">
    <property type="entry name" value="RCD1/SRO1-5"/>
</dbReference>
<dbReference type="PANTHER" id="PTHR32263">
    <property type="entry name" value="INACTIVE POLY [ADP-RIBOSE] POLYMERASE SRO4-RELATED"/>
    <property type="match status" value="1"/>
</dbReference>
<dbReference type="GO" id="GO:0005634">
    <property type="term" value="C:nucleus"/>
    <property type="evidence" value="ECO:0007669"/>
    <property type="project" value="UniProtKB-SubCell"/>
</dbReference>
<dbReference type="Gene3D" id="3.90.228.10">
    <property type="match status" value="1"/>
</dbReference>
<evidence type="ECO:0000313" key="8">
    <source>
        <dbReference type="EMBL" id="KAG0474754.1"/>
    </source>
</evidence>
<evidence type="ECO:0000256" key="3">
    <source>
        <dbReference type="ARBA" id="ARBA00023016"/>
    </source>
</evidence>
<dbReference type="Pfam" id="PF12174">
    <property type="entry name" value="RST"/>
    <property type="match status" value="1"/>
</dbReference>
<gene>
    <name evidence="8" type="ORF">HPP92_014440</name>
</gene>
<comment type="subcellular location">
    <subcellularLocation>
        <location evidence="1">Nucleus</location>
    </subcellularLocation>
</comment>
<evidence type="ECO:0000256" key="1">
    <source>
        <dbReference type="ARBA" id="ARBA00004123"/>
    </source>
</evidence>
<dbReference type="InterPro" id="IPR057823">
    <property type="entry name" value="WWE_RCD1"/>
</dbReference>
<dbReference type="GO" id="GO:0003950">
    <property type="term" value="F:NAD+ poly-ADP-ribosyltransferase activity"/>
    <property type="evidence" value="ECO:0007669"/>
    <property type="project" value="InterPro"/>
</dbReference>
<evidence type="ECO:0000256" key="5">
    <source>
        <dbReference type="SAM" id="MobiDB-lite"/>
    </source>
</evidence>
<accession>A0A835QLF0</accession>
<dbReference type="AlphaFoldDB" id="A0A835QLF0"/>
<feature type="compositionally biased region" description="Polar residues" evidence="5">
    <location>
        <begin position="460"/>
        <end position="474"/>
    </location>
</feature>
<evidence type="ECO:0000313" key="9">
    <source>
        <dbReference type="Proteomes" id="UP000639772"/>
    </source>
</evidence>
<keyword evidence="2" id="KW-0217">Developmental protein</keyword>
<keyword evidence="3" id="KW-0346">Stress response</keyword>
<evidence type="ECO:0008006" key="10">
    <source>
        <dbReference type="Google" id="ProtNLM"/>
    </source>
</evidence>
<proteinExistence type="predicted"/>
<sequence length="575" mass="64176">MEETNAKVLDSAGVLDNNIKRRRLPFSAQRVIAGSHEQLIGACNGDRYPFPRCNLIKAGETKAGISVPIEKLTVRNFHNFMRSGLPHRLLFCHNSEWKDFDSDTIALVRNDFLAKKAIIEVTDKDQQILFDFVHMLCIDAKIGLSKPLAWIDEHGKCFFPDVYIGFCASNGFHMGDNVHIPCVPDGTHKVDTCMDNFDSVAESSNSDNHYNKQKHKQTNNEKLILDNDVLSAVGENDIGSHIPSEAYCSGTMMEKNSTLAVSCKGACGLVLSNFLSGMSPCVVAKDVVSIARTPIVNEIGEVRLHSFETQVEITKRLRGNADVRYAWMSATKSLVRDLMLHGAMKVERPSNGNTYGLGIHLVPVSCPSVCATCLDVDENGLSYMMLCRIIMGNVELVYRGSRQFQPSNDSFDSGVDDLQNPKHYVIWDMNMNTHIHAEYVVAFKLSPESREFLLRKESASNESGLTNGTSPVSSSKDENGDPIISVNQMQCKTQAFGRVPKPSSPWMPFSMLFAAISTKVSPEDMDLVNTYYEEFKKRKISRLDLVKKLRQIIGDKLLISTIMRLQHKLPGVVRQ</sequence>